<dbReference type="GO" id="GO:0005829">
    <property type="term" value="C:cytosol"/>
    <property type="evidence" value="ECO:0007669"/>
    <property type="project" value="TreeGrafter"/>
</dbReference>
<evidence type="ECO:0000313" key="5">
    <source>
        <dbReference type="Proteomes" id="UP000009168"/>
    </source>
</evidence>
<keyword evidence="5" id="KW-1185">Reference proteome</keyword>
<dbReference type="Gene3D" id="3.15.10.20">
    <property type="entry name" value="Activator of Hsp90 ATPase Aha1, N-terminal domain"/>
    <property type="match status" value="1"/>
</dbReference>
<dbReference type="GO" id="GO:0051087">
    <property type="term" value="F:protein-folding chaperone binding"/>
    <property type="evidence" value="ECO:0007669"/>
    <property type="project" value="InterPro"/>
</dbReference>
<evidence type="ECO:0000256" key="1">
    <source>
        <dbReference type="ARBA" id="ARBA00006817"/>
    </source>
</evidence>
<reference evidence="5" key="1">
    <citation type="journal article" date="2006" name="PLoS Biol.">
        <title>Macronuclear genome sequence of the ciliate Tetrahymena thermophila, a model eukaryote.</title>
        <authorList>
            <person name="Eisen J.A."/>
            <person name="Coyne R.S."/>
            <person name="Wu M."/>
            <person name="Wu D."/>
            <person name="Thiagarajan M."/>
            <person name="Wortman J.R."/>
            <person name="Badger J.H."/>
            <person name="Ren Q."/>
            <person name="Amedeo P."/>
            <person name="Jones K.M."/>
            <person name="Tallon L.J."/>
            <person name="Delcher A.L."/>
            <person name="Salzberg S.L."/>
            <person name="Silva J.C."/>
            <person name="Haas B.J."/>
            <person name="Majoros W.H."/>
            <person name="Farzad M."/>
            <person name="Carlton J.M."/>
            <person name="Smith R.K. Jr."/>
            <person name="Garg J."/>
            <person name="Pearlman R.E."/>
            <person name="Karrer K.M."/>
            <person name="Sun L."/>
            <person name="Manning G."/>
            <person name="Elde N.C."/>
            <person name="Turkewitz A.P."/>
            <person name="Asai D.J."/>
            <person name="Wilkes D.E."/>
            <person name="Wang Y."/>
            <person name="Cai H."/>
            <person name="Collins K."/>
            <person name="Stewart B.A."/>
            <person name="Lee S.R."/>
            <person name="Wilamowska K."/>
            <person name="Weinberg Z."/>
            <person name="Ruzzo W.L."/>
            <person name="Wloga D."/>
            <person name="Gaertig J."/>
            <person name="Frankel J."/>
            <person name="Tsao C.-C."/>
            <person name="Gorovsky M.A."/>
            <person name="Keeling P.J."/>
            <person name="Waller R.F."/>
            <person name="Patron N.J."/>
            <person name="Cherry J.M."/>
            <person name="Stover N.A."/>
            <person name="Krieger C.J."/>
            <person name="del Toro C."/>
            <person name="Ryder H.F."/>
            <person name="Williamson S.C."/>
            <person name="Barbeau R.A."/>
            <person name="Hamilton E.P."/>
            <person name="Orias E."/>
        </authorList>
    </citation>
    <scope>NUCLEOTIDE SEQUENCE [LARGE SCALE GENOMIC DNA]</scope>
    <source>
        <strain evidence="5">SB210</strain>
    </source>
</reference>
<dbReference type="InterPro" id="IPR015310">
    <property type="entry name" value="AHSA1-like_N"/>
</dbReference>
<dbReference type="Proteomes" id="UP000009168">
    <property type="component" value="Unassembled WGS sequence"/>
</dbReference>
<sequence length="224" mass="26357">MRSIINYINILIYQTLKKIKQIFFRFSQPRYKKMSTSEEEIKQEPPKTKKEHSYTYWVDKEKQNNPNIVQKEPKKIDPTQIQQNQSKHVSQWNQIGTWEEKKIELSQVKEILEKGFKESPVQSVDQRIEFYNISKLEGDVSIVTVRGKKKPGYHLKLNVKYRGIGDYKGAKGVFKYTSFSDDGDRDFEVEGAGENHKEICKKSAQDSSDLLEQHILKLFQLIHE</sequence>
<dbReference type="RefSeq" id="XP_001031594.4">
    <property type="nucleotide sequence ID" value="XM_001031594.4"/>
</dbReference>
<dbReference type="PANTHER" id="PTHR13009:SF22">
    <property type="entry name" value="LD43819P"/>
    <property type="match status" value="1"/>
</dbReference>
<dbReference type="OrthoDB" id="567237at2759"/>
<dbReference type="Pfam" id="PF09229">
    <property type="entry name" value="Aha1_N"/>
    <property type="match status" value="1"/>
</dbReference>
<dbReference type="eggNOG" id="KOG2936">
    <property type="taxonomic scope" value="Eukaryota"/>
</dbReference>
<name>I7LSZ0_TETTS</name>
<dbReference type="AlphaFoldDB" id="I7LSZ0"/>
<dbReference type="STRING" id="312017.I7LSZ0"/>
<dbReference type="GeneID" id="7830248"/>
<dbReference type="SUPFAM" id="SSF103111">
    <property type="entry name" value="Activator of Hsp90 ATPase, Aha1"/>
    <property type="match status" value="1"/>
</dbReference>
<accession>I7LSZ0</accession>
<dbReference type="KEGG" id="tet:TTHERM_00773410"/>
<dbReference type="EMBL" id="GG662514">
    <property type="protein sequence ID" value="EAR83931.4"/>
    <property type="molecule type" value="Genomic_DNA"/>
</dbReference>
<evidence type="ECO:0000259" key="3">
    <source>
        <dbReference type="Pfam" id="PF09229"/>
    </source>
</evidence>
<evidence type="ECO:0000256" key="2">
    <source>
        <dbReference type="SAM" id="MobiDB-lite"/>
    </source>
</evidence>
<dbReference type="GO" id="GO:0006457">
    <property type="term" value="P:protein folding"/>
    <property type="evidence" value="ECO:0007669"/>
    <property type="project" value="TreeGrafter"/>
</dbReference>
<dbReference type="InParanoid" id="I7LSZ0"/>
<evidence type="ECO:0000313" key="4">
    <source>
        <dbReference type="EMBL" id="EAR83931.4"/>
    </source>
</evidence>
<feature type="region of interest" description="Disordered" evidence="2">
    <location>
        <begin position="35"/>
        <end position="54"/>
    </location>
</feature>
<feature type="domain" description="Activator of Hsp90 ATPase AHSA1-like N-terminal" evidence="3">
    <location>
        <begin position="108"/>
        <end position="215"/>
    </location>
</feature>
<protein>
    <submittedName>
        <fullName evidence="4">Hsp90 ATPase activator, amine-terminal protein</fullName>
    </submittedName>
</protein>
<dbReference type="GO" id="GO:0001671">
    <property type="term" value="F:ATPase activator activity"/>
    <property type="evidence" value="ECO:0007669"/>
    <property type="project" value="InterPro"/>
</dbReference>
<dbReference type="PANTHER" id="PTHR13009">
    <property type="entry name" value="HEAT SHOCK PROTEIN 90 HSP90 CO-CHAPERONE AHA-1"/>
    <property type="match status" value="1"/>
</dbReference>
<gene>
    <name evidence="4" type="ORF">TTHERM_00773410</name>
</gene>
<dbReference type="InterPro" id="IPR036338">
    <property type="entry name" value="Aha1"/>
</dbReference>
<proteinExistence type="inferred from homology"/>
<comment type="similarity">
    <text evidence="1">Belongs to the AHA1 family.</text>
</comment>
<organism evidence="4 5">
    <name type="scientific">Tetrahymena thermophila (strain SB210)</name>
    <dbReference type="NCBI Taxonomy" id="312017"/>
    <lineage>
        <taxon>Eukaryota</taxon>
        <taxon>Sar</taxon>
        <taxon>Alveolata</taxon>
        <taxon>Ciliophora</taxon>
        <taxon>Intramacronucleata</taxon>
        <taxon>Oligohymenophorea</taxon>
        <taxon>Hymenostomatida</taxon>
        <taxon>Tetrahymenina</taxon>
        <taxon>Tetrahymenidae</taxon>
        <taxon>Tetrahymena</taxon>
    </lineage>
</organism>